<accession>A0A940DJN8</accession>
<comment type="caution">
    <text evidence="5">The sequence shown here is derived from an EMBL/GenBank/DDBJ whole genome shotgun (WGS) entry which is preliminary data.</text>
</comment>
<dbReference type="Pfam" id="PF13432">
    <property type="entry name" value="TPR_16"/>
    <property type="match status" value="3"/>
</dbReference>
<name>A0A940DJN8_9BACT</name>
<dbReference type="Pfam" id="PF13181">
    <property type="entry name" value="TPR_8"/>
    <property type="match status" value="3"/>
</dbReference>
<feature type="repeat" description="TPR" evidence="3">
    <location>
        <begin position="505"/>
        <end position="538"/>
    </location>
</feature>
<sequence>MRRGIIALALLLSAAVSANAQETYTARNADRDFIRGKELYVEGEYGASKAYLTKYIGENGDKDTPQLQFARYYLACNSFYLKDKDAPEILAAYLDDYPYSPMRGRVCYMIGRLCYEKKDYEKALQWYSQVGKNTLNQEENEEYQFSKGYANMMTGQYRSASPIFEALSGSGKYGDAATYYHAYSEFRLKDYDDALVQFARVDTTGRYGEAARYHILQIYDRTGQKDLAVIYGEQLIARYPQSAYISEAYRILGENSYYKGDWPSAARYLQSYAAAEEKVQRADMFMLGLSLYRQGLYADAVKALGKVTSGQDSLAQEAYMYIGYSDLRNNNISNARMAFQSAVKNASNPGLTETASYNYAMATYQDNAPFGETLTAFENFTANYPSSKHLDAVYRHMASIYMNEKDYASALRSIEKIETPNAQIRQAKENALFQLGVSAFLNNDYSGAEDYFSRSIAEYTPGSFSAQTFLWRGETYYRLGKQDLCRKDIMAFLNKTQPKDVNDVLKAYYTLGYSYFEARDYDAAMNWFSKFLTIKNADRNKLYPDVLNRVGDYYFNRRDFNRALETYAKVNPGSAAAPYATYQYAFILGLQKRYDEKIASLNRLISKYKDSDYADIAIYELGRTYFIMERYDKAVDTYRALVDKGGKNQLTRKAALEIGMVYANMNEADKAIGAYKNVVEKYPNSEETKVALESMQVIYIEQNRVDDYLAYRESIAGSAISTIARSEEDSITFIAAERVYAKGDYRTAIASLNNYIVKFCDIPTLNCITAQYYIAECYYALQEYDSALPFYEKLSTYDGNSYMDKALIRASEITYDKKNYTDAAFYFRQLLQTANSKEEKATARLGILRCSYYTDDYRSAVDIATEIMATDTADNALMREARYCRAKSYWALGAKDSAATDLTALSTDVRHEMGAEATYMYAAYLTEKGDYDEAEKVIMKFIQENTPHQYWLAKCFVLLSDIYIAKGDDFMAKQYLISLQENYTDTTNDIRPLIDERLDSIQSREEATILQ</sequence>
<dbReference type="PANTHER" id="PTHR45586:SF1">
    <property type="entry name" value="LIPOPOLYSACCHARIDE ASSEMBLY PROTEIN B"/>
    <property type="match status" value="1"/>
</dbReference>
<dbReference type="InterPro" id="IPR019734">
    <property type="entry name" value="TPR_rpt"/>
</dbReference>
<dbReference type="PROSITE" id="PS50005">
    <property type="entry name" value="TPR"/>
    <property type="match status" value="3"/>
</dbReference>
<feature type="repeat" description="TPR" evidence="3">
    <location>
        <begin position="652"/>
        <end position="685"/>
    </location>
</feature>
<dbReference type="Proteomes" id="UP000712007">
    <property type="component" value="Unassembled WGS sequence"/>
</dbReference>
<dbReference type="EMBL" id="JADIMV010000102">
    <property type="protein sequence ID" value="MBO8440194.1"/>
    <property type="molecule type" value="Genomic_DNA"/>
</dbReference>
<dbReference type="InterPro" id="IPR011990">
    <property type="entry name" value="TPR-like_helical_dom_sf"/>
</dbReference>
<keyword evidence="2 3" id="KW-0802">TPR repeat</keyword>
<evidence type="ECO:0000313" key="5">
    <source>
        <dbReference type="EMBL" id="MBO8440194.1"/>
    </source>
</evidence>
<dbReference type="Gene3D" id="1.25.40.10">
    <property type="entry name" value="Tetratricopeptide repeat domain"/>
    <property type="match status" value="9"/>
</dbReference>
<proteinExistence type="predicted"/>
<organism evidence="5 6">
    <name type="scientific">Candidatus Aphodosoma intestinipullorum</name>
    <dbReference type="NCBI Taxonomy" id="2840674"/>
    <lineage>
        <taxon>Bacteria</taxon>
        <taxon>Pseudomonadati</taxon>
        <taxon>Bacteroidota</taxon>
        <taxon>Bacteroidia</taxon>
        <taxon>Bacteroidales</taxon>
        <taxon>Candidatus Aphodosoma</taxon>
    </lineage>
</organism>
<reference evidence="5" key="1">
    <citation type="submission" date="2020-10" db="EMBL/GenBank/DDBJ databases">
        <authorList>
            <person name="Gilroy R."/>
        </authorList>
    </citation>
    <scope>NUCLEOTIDE SEQUENCE</scope>
    <source>
        <strain evidence="5">3924</strain>
    </source>
</reference>
<dbReference type="PANTHER" id="PTHR45586">
    <property type="entry name" value="TPR REPEAT-CONTAINING PROTEIN PA4667"/>
    <property type="match status" value="1"/>
</dbReference>
<keyword evidence="1" id="KW-0677">Repeat</keyword>
<protein>
    <submittedName>
        <fullName evidence="5">Tetratricopeptide repeat protein</fullName>
    </submittedName>
</protein>
<feature type="signal peptide" evidence="4">
    <location>
        <begin position="1"/>
        <end position="20"/>
    </location>
</feature>
<keyword evidence="4" id="KW-0732">Signal</keyword>
<dbReference type="SMART" id="SM00028">
    <property type="entry name" value="TPR"/>
    <property type="match status" value="8"/>
</dbReference>
<dbReference type="AlphaFoldDB" id="A0A940DJN8"/>
<reference evidence="5" key="2">
    <citation type="journal article" date="2021" name="PeerJ">
        <title>Extensive microbial diversity within the chicken gut microbiome revealed by metagenomics and culture.</title>
        <authorList>
            <person name="Gilroy R."/>
            <person name="Ravi A."/>
            <person name="Getino M."/>
            <person name="Pursley I."/>
            <person name="Horton D.L."/>
            <person name="Alikhan N.F."/>
            <person name="Baker D."/>
            <person name="Gharbi K."/>
            <person name="Hall N."/>
            <person name="Watson M."/>
            <person name="Adriaenssens E.M."/>
            <person name="Foster-Nyarko E."/>
            <person name="Jarju S."/>
            <person name="Secka A."/>
            <person name="Antonio M."/>
            <person name="Oren A."/>
            <person name="Chaudhuri R.R."/>
            <person name="La Ragione R."/>
            <person name="Hildebrand F."/>
            <person name="Pallen M.J."/>
        </authorList>
    </citation>
    <scope>NUCLEOTIDE SEQUENCE</scope>
    <source>
        <strain evidence="5">3924</strain>
    </source>
</reference>
<evidence type="ECO:0000313" key="6">
    <source>
        <dbReference type="Proteomes" id="UP000712007"/>
    </source>
</evidence>
<evidence type="ECO:0000256" key="4">
    <source>
        <dbReference type="SAM" id="SignalP"/>
    </source>
</evidence>
<feature type="chain" id="PRO_5037346819" evidence="4">
    <location>
        <begin position="21"/>
        <end position="1011"/>
    </location>
</feature>
<dbReference type="Pfam" id="PF13174">
    <property type="entry name" value="TPR_6"/>
    <property type="match status" value="2"/>
</dbReference>
<evidence type="ECO:0000256" key="1">
    <source>
        <dbReference type="ARBA" id="ARBA00022737"/>
    </source>
</evidence>
<evidence type="ECO:0000256" key="2">
    <source>
        <dbReference type="ARBA" id="ARBA00022803"/>
    </source>
</evidence>
<feature type="repeat" description="TPR" evidence="3">
    <location>
        <begin position="615"/>
        <end position="648"/>
    </location>
</feature>
<gene>
    <name evidence="5" type="ORF">IAC51_06040</name>
</gene>
<dbReference type="InterPro" id="IPR051012">
    <property type="entry name" value="CellSynth/LPSAsmb/PSIAsmb"/>
</dbReference>
<dbReference type="SUPFAM" id="SSF48452">
    <property type="entry name" value="TPR-like"/>
    <property type="match status" value="6"/>
</dbReference>
<evidence type="ECO:0000256" key="3">
    <source>
        <dbReference type="PROSITE-ProRule" id="PRU00339"/>
    </source>
</evidence>